<reference evidence="2" key="1">
    <citation type="submission" date="2021-01" db="EMBL/GenBank/DDBJ databases">
        <title>Whole genome shotgun sequence of Rhizocola hellebori NBRC 109834.</title>
        <authorList>
            <person name="Komaki H."/>
            <person name="Tamura T."/>
        </authorList>
    </citation>
    <scope>NUCLEOTIDE SEQUENCE</scope>
    <source>
        <strain evidence="2">NBRC 109834</strain>
    </source>
</reference>
<feature type="chain" id="PRO_5038424844" evidence="1">
    <location>
        <begin position="23"/>
        <end position="140"/>
    </location>
</feature>
<gene>
    <name evidence="2" type="ORF">Rhe02_62970</name>
</gene>
<sequence length="140" mass="14759">MMRRRSLLAAALFATAAMTASCTDSTEGKPLSPVSDKDLDAKIADLRASGKSAPLATLTSFGWQEVFCYYEGTSANEINAEVGPNVFEPGTYPMVSGAIAVFTKDGKVVKALVIPELNFKKGKQPAGVIVEKGFELVAPA</sequence>
<protein>
    <submittedName>
        <fullName evidence="2">Uncharacterized protein</fullName>
    </submittedName>
</protein>
<feature type="signal peptide" evidence="1">
    <location>
        <begin position="1"/>
        <end position="22"/>
    </location>
</feature>
<dbReference type="Proteomes" id="UP000612899">
    <property type="component" value="Unassembled WGS sequence"/>
</dbReference>
<evidence type="ECO:0000256" key="1">
    <source>
        <dbReference type="SAM" id="SignalP"/>
    </source>
</evidence>
<accession>A0A8J3VJ34</accession>
<proteinExistence type="predicted"/>
<dbReference type="EMBL" id="BONY01000046">
    <property type="protein sequence ID" value="GIH08230.1"/>
    <property type="molecule type" value="Genomic_DNA"/>
</dbReference>
<dbReference type="RefSeq" id="WP_203911991.1">
    <property type="nucleotide sequence ID" value="NZ_BONY01000046.1"/>
</dbReference>
<comment type="caution">
    <text evidence="2">The sequence shown here is derived from an EMBL/GenBank/DDBJ whole genome shotgun (WGS) entry which is preliminary data.</text>
</comment>
<evidence type="ECO:0000313" key="3">
    <source>
        <dbReference type="Proteomes" id="UP000612899"/>
    </source>
</evidence>
<keyword evidence="3" id="KW-1185">Reference proteome</keyword>
<organism evidence="2 3">
    <name type="scientific">Rhizocola hellebori</name>
    <dbReference type="NCBI Taxonomy" id="1392758"/>
    <lineage>
        <taxon>Bacteria</taxon>
        <taxon>Bacillati</taxon>
        <taxon>Actinomycetota</taxon>
        <taxon>Actinomycetes</taxon>
        <taxon>Micromonosporales</taxon>
        <taxon>Micromonosporaceae</taxon>
        <taxon>Rhizocola</taxon>
    </lineage>
</organism>
<dbReference type="AlphaFoldDB" id="A0A8J3VJ34"/>
<dbReference type="PROSITE" id="PS51257">
    <property type="entry name" value="PROKAR_LIPOPROTEIN"/>
    <property type="match status" value="1"/>
</dbReference>
<name>A0A8J3VJ34_9ACTN</name>
<evidence type="ECO:0000313" key="2">
    <source>
        <dbReference type="EMBL" id="GIH08230.1"/>
    </source>
</evidence>
<keyword evidence="1" id="KW-0732">Signal</keyword>